<dbReference type="KEGG" id="fbm:MQE35_10200"/>
<dbReference type="CDD" id="cd08977">
    <property type="entry name" value="SusD"/>
    <property type="match status" value="1"/>
</dbReference>
<reference evidence="8" key="1">
    <citation type="submission" date="2022-03" db="EMBL/GenBank/DDBJ databases">
        <title>Description of Abyssus ytuae gen. nov., sp. nov., a novel member of the family Flavobacteriaceae isolated from the sediment of Mariana Trench.</title>
        <authorList>
            <person name="Zhang J."/>
            <person name="Xu X."/>
        </authorList>
    </citation>
    <scope>NUCLEOTIDE SEQUENCE</scope>
    <source>
        <strain evidence="8">MT3330</strain>
    </source>
</reference>
<gene>
    <name evidence="8" type="ORF">MQE35_10200</name>
</gene>
<dbReference type="RefSeq" id="WP_255841266.1">
    <property type="nucleotide sequence ID" value="NZ_CP094358.1"/>
</dbReference>
<dbReference type="Pfam" id="PF07980">
    <property type="entry name" value="SusD_RagB"/>
    <property type="match status" value="1"/>
</dbReference>
<comment type="similarity">
    <text evidence="2">Belongs to the SusD family.</text>
</comment>
<dbReference type="PROSITE" id="PS51257">
    <property type="entry name" value="PROKAR_LIPOPROTEIN"/>
    <property type="match status" value="1"/>
</dbReference>
<keyword evidence="5" id="KW-0998">Cell outer membrane</keyword>
<evidence type="ECO:0000256" key="2">
    <source>
        <dbReference type="ARBA" id="ARBA00006275"/>
    </source>
</evidence>
<accession>A0A9E6ZIF2</accession>
<keyword evidence="9" id="KW-1185">Reference proteome</keyword>
<evidence type="ECO:0000259" key="6">
    <source>
        <dbReference type="Pfam" id="PF07980"/>
    </source>
</evidence>
<name>A0A9E6ZIF2_9FLAO</name>
<evidence type="ECO:0000313" key="9">
    <source>
        <dbReference type="Proteomes" id="UP000831290"/>
    </source>
</evidence>
<evidence type="ECO:0000256" key="4">
    <source>
        <dbReference type="ARBA" id="ARBA00023136"/>
    </source>
</evidence>
<dbReference type="AlphaFoldDB" id="A0A9E6ZIF2"/>
<dbReference type="InterPro" id="IPR011990">
    <property type="entry name" value="TPR-like_helical_dom_sf"/>
</dbReference>
<dbReference type="GO" id="GO:0009279">
    <property type="term" value="C:cell outer membrane"/>
    <property type="evidence" value="ECO:0007669"/>
    <property type="project" value="UniProtKB-SubCell"/>
</dbReference>
<protein>
    <submittedName>
        <fullName evidence="8">RagB/SusD family nutrient uptake outer membrane protein</fullName>
    </submittedName>
</protein>
<dbReference type="Gene3D" id="1.25.40.390">
    <property type="match status" value="1"/>
</dbReference>
<organism evidence="8 9">
    <name type="scientific">Abyssalbus ytuae</name>
    <dbReference type="NCBI Taxonomy" id="2926907"/>
    <lineage>
        <taxon>Bacteria</taxon>
        <taxon>Pseudomonadati</taxon>
        <taxon>Bacteroidota</taxon>
        <taxon>Flavobacteriia</taxon>
        <taxon>Flavobacteriales</taxon>
        <taxon>Flavobacteriaceae</taxon>
        <taxon>Abyssalbus</taxon>
    </lineage>
</organism>
<dbReference type="Pfam" id="PF14322">
    <property type="entry name" value="SusD-like_3"/>
    <property type="match status" value="1"/>
</dbReference>
<dbReference type="InterPro" id="IPR033985">
    <property type="entry name" value="SusD-like_N"/>
</dbReference>
<dbReference type="Proteomes" id="UP000831290">
    <property type="component" value="Chromosome"/>
</dbReference>
<evidence type="ECO:0000256" key="1">
    <source>
        <dbReference type="ARBA" id="ARBA00004442"/>
    </source>
</evidence>
<keyword evidence="4" id="KW-0472">Membrane</keyword>
<evidence type="ECO:0000256" key="5">
    <source>
        <dbReference type="ARBA" id="ARBA00023237"/>
    </source>
</evidence>
<comment type="subcellular location">
    <subcellularLocation>
        <location evidence="1">Cell outer membrane</location>
    </subcellularLocation>
</comment>
<dbReference type="SUPFAM" id="SSF48452">
    <property type="entry name" value="TPR-like"/>
    <property type="match status" value="1"/>
</dbReference>
<evidence type="ECO:0000256" key="3">
    <source>
        <dbReference type="ARBA" id="ARBA00022729"/>
    </source>
</evidence>
<dbReference type="InterPro" id="IPR012944">
    <property type="entry name" value="SusD_RagB_dom"/>
</dbReference>
<feature type="domain" description="RagB/SusD" evidence="6">
    <location>
        <begin position="273"/>
        <end position="536"/>
    </location>
</feature>
<evidence type="ECO:0000259" key="7">
    <source>
        <dbReference type="Pfam" id="PF14322"/>
    </source>
</evidence>
<evidence type="ECO:0000313" key="8">
    <source>
        <dbReference type="EMBL" id="UOB16109.1"/>
    </source>
</evidence>
<proteinExistence type="inferred from homology"/>
<keyword evidence="3" id="KW-0732">Signal</keyword>
<feature type="domain" description="SusD-like N-terminal" evidence="7">
    <location>
        <begin position="111"/>
        <end position="231"/>
    </location>
</feature>
<dbReference type="EMBL" id="CP094358">
    <property type="protein sequence ID" value="UOB16109.1"/>
    <property type="molecule type" value="Genomic_DNA"/>
</dbReference>
<sequence>MKHIINNINIKKSILLLCIPFILTSCDDYLEDELFSDTSVDFLYSTPEGLESAVVGLYTLNRNLYQRVDQNGAIPLLLQAKSDLSIGITGEISLYSRLSWGATLSDYGTRSGYASYWKHYYKLVDRANAIIQAAENLGDLEETQKNRIIAEAKVFRANSYFTLYRLFNNIFITTTPTNPDNAFDVPDNKSSEEEIFTLLESDLDFAIAHLDWVSSEFGRWNQAAARHLRAKVAMWEEDWNEAATQTDAIITNGSYSLVSNTTDVFKGDLNHSETLFAVQFERDVVGGGARSFMNWNLVPNYALAPGMVKSLENGGNGAGFVMPNDYLRNLLKEDPNDDRDDRSYYISYYYFNDAETLPEGKQLGDTLDLYDQNSSDKNEITNYYRRMNPGCIKFLDEEAVPTDRNHYKNIMIYRLAETYLIGAEAHMRSGNTAKALEYVNTVRNRAHASSISTINQQEILDERARELAFEGQRWFTLKRMGVLLSQLQNYMGNNNWNQTYATGDPRTMIQEHMKNWPIPEEQLNLLGPNYPQNEGY</sequence>